<dbReference type="GO" id="GO:0005509">
    <property type="term" value="F:calcium ion binding"/>
    <property type="evidence" value="ECO:0007669"/>
    <property type="project" value="InterPro"/>
</dbReference>
<gene>
    <name evidence="9" type="ORF">DYB35_000729</name>
    <name evidence="10" type="ORF">DYB37_001405</name>
</gene>
<dbReference type="PROSITE" id="PS50222">
    <property type="entry name" value="EF_HAND_2"/>
    <property type="match status" value="2"/>
</dbReference>
<comment type="caution">
    <text evidence="10">The sequence shown here is derived from an EMBL/GenBank/DDBJ whole genome shotgun (WGS) entry which is preliminary data.</text>
</comment>
<evidence type="ECO:0000256" key="1">
    <source>
        <dbReference type="ARBA" id="ARBA00004138"/>
    </source>
</evidence>
<comment type="subcellular location">
    <subcellularLocation>
        <location evidence="1">Cell projection</location>
        <location evidence="1">Cilium</location>
    </subcellularLocation>
    <subcellularLocation>
        <location evidence="2">Cytoplasm</location>
    </subcellularLocation>
</comment>
<evidence type="ECO:0000313" key="12">
    <source>
        <dbReference type="Proteomes" id="UP000285712"/>
    </source>
</evidence>
<feature type="region of interest" description="Disordered" evidence="7">
    <location>
        <begin position="231"/>
        <end position="278"/>
    </location>
</feature>
<name>A0A3R7CLG4_APHAT</name>
<dbReference type="InterPro" id="IPR013783">
    <property type="entry name" value="Ig-like_fold"/>
</dbReference>
<evidence type="ECO:0000313" key="11">
    <source>
        <dbReference type="Proteomes" id="UP000285430"/>
    </source>
</evidence>
<dbReference type="GO" id="GO:0097729">
    <property type="term" value="C:9+2 motile cilium"/>
    <property type="evidence" value="ECO:0007669"/>
    <property type="project" value="TreeGrafter"/>
</dbReference>
<dbReference type="VEuPathDB" id="FungiDB:H257_00792"/>
<keyword evidence="3" id="KW-0963">Cytoplasm</keyword>
<dbReference type="AlphaFoldDB" id="A0A3R7CLG4"/>
<protein>
    <recommendedName>
        <fullName evidence="8">EF-hand domain-containing protein</fullName>
    </recommendedName>
</protein>
<evidence type="ECO:0000256" key="5">
    <source>
        <dbReference type="ARBA" id="ARBA00023069"/>
    </source>
</evidence>
<dbReference type="InterPro" id="IPR002048">
    <property type="entry name" value="EF_hand_dom"/>
</dbReference>
<dbReference type="InterPro" id="IPR018247">
    <property type="entry name" value="EF_Hand_1_Ca_BS"/>
</dbReference>
<dbReference type="EMBL" id="QUTH01001655">
    <property type="protein sequence ID" value="RHZ29738.1"/>
    <property type="molecule type" value="Genomic_DNA"/>
</dbReference>
<dbReference type="InterPro" id="IPR029676">
    <property type="entry name" value="CFAP221"/>
</dbReference>
<dbReference type="SUPFAM" id="SSF47473">
    <property type="entry name" value="EF-hand"/>
    <property type="match status" value="1"/>
</dbReference>
<reference evidence="11 12" key="1">
    <citation type="submission" date="2018-08" db="EMBL/GenBank/DDBJ databases">
        <title>Aphanomyces genome sequencing and annotation.</title>
        <authorList>
            <person name="Minardi D."/>
            <person name="Oidtmann B."/>
            <person name="Van Der Giezen M."/>
            <person name="Studholme D.J."/>
        </authorList>
    </citation>
    <scope>NUCLEOTIDE SEQUENCE [LARGE SCALE GENOMIC DNA]</scope>
    <source>
        <strain evidence="10 11">Da</strain>
        <strain evidence="9 12">Sv</strain>
    </source>
</reference>
<keyword evidence="6" id="KW-0966">Cell projection</keyword>
<dbReference type="EMBL" id="QUTG01007605">
    <property type="protein sequence ID" value="RHY82316.1"/>
    <property type="molecule type" value="Genomic_DNA"/>
</dbReference>
<evidence type="ECO:0000256" key="7">
    <source>
        <dbReference type="SAM" id="MobiDB-lite"/>
    </source>
</evidence>
<organism evidence="10 11">
    <name type="scientific">Aphanomyces astaci</name>
    <name type="common">Crayfish plague agent</name>
    <dbReference type="NCBI Taxonomy" id="112090"/>
    <lineage>
        <taxon>Eukaryota</taxon>
        <taxon>Sar</taxon>
        <taxon>Stramenopiles</taxon>
        <taxon>Oomycota</taxon>
        <taxon>Saprolegniomycetes</taxon>
        <taxon>Saprolegniales</taxon>
        <taxon>Verrucalvaceae</taxon>
        <taxon>Aphanomyces</taxon>
    </lineage>
</organism>
<proteinExistence type="predicted"/>
<keyword evidence="5" id="KW-0969">Cilium</keyword>
<dbReference type="CDD" id="cd00051">
    <property type="entry name" value="EFh"/>
    <property type="match status" value="1"/>
</dbReference>
<evidence type="ECO:0000256" key="3">
    <source>
        <dbReference type="ARBA" id="ARBA00022490"/>
    </source>
</evidence>
<dbReference type="GO" id="GO:0044458">
    <property type="term" value="P:motile cilium assembly"/>
    <property type="evidence" value="ECO:0007669"/>
    <property type="project" value="TreeGrafter"/>
</dbReference>
<dbReference type="Proteomes" id="UP000285712">
    <property type="component" value="Unassembled WGS sequence"/>
</dbReference>
<evidence type="ECO:0000313" key="10">
    <source>
        <dbReference type="EMBL" id="RHZ29738.1"/>
    </source>
</evidence>
<dbReference type="Pfam" id="PF22544">
    <property type="entry name" value="HYDIN_VesB_CFA65-like_Ig"/>
    <property type="match status" value="1"/>
</dbReference>
<dbReference type="PROSITE" id="PS00018">
    <property type="entry name" value="EF_HAND_1"/>
    <property type="match status" value="2"/>
</dbReference>
<evidence type="ECO:0000256" key="4">
    <source>
        <dbReference type="ARBA" id="ARBA00022837"/>
    </source>
</evidence>
<evidence type="ECO:0000259" key="8">
    <source>
        <dbReference type="PROSITE" id="PS50222"/>
    </source>
</evidence>
<feature type="domain" description="EF-hand" evidence="8">
    <location>
        <begin position="949"/>
        <end position="984"/>
    </location>
</feature>
<dbReference type="SMART" id="SM00054">
    <property type="entry name" value="EFh"/>
    <property type="match status" value="2"/>
</dbReference>
<keyword evidence="4" id="KW-0106">Calcium</keyword>
<evidence type="ECO:0000313" key="9">
    <source>
        <dbReference type="EMBL" id="RHY82316.1"/>
    </source>
</evidence>
<dbReference type="Gene3D" id="2.60.40.10">
    <property type="entry name" value="Immunoglobulins"/>
    <property type="match status" value="2"/>
</dbReference>
<evidence type="ECO:0000256" key="6">
    <source>
        <dbReference type="ARBA" id="ARBA00023273"/>
    </source>
</evidence>
<dbReference type="PANTHER" id="PTHR46500">
    <property type="entry name" value="CILIA- AND FLAGELLA-ASSOCIATED PROTEIN 221"/>
    <property type="match status" value="1"/>
</dbReference>
<dbReference type="PANTHER" id="PTHR46500:SF1">
    <property type="entry name" value="CILIA- AND FLAGELLA-ASSOCIATED PROTEIN 221"/>
    <property type="match status" value="1"/>
</dbReference>
<dbReference type="Gene3D" id="1.10.238.10">
    <property type="entry name" value="EF-hand"/>
    <property type="match status" value="1"/>
</dbReference>
<sequence length="1121" mass="126447">MELVAERKKPEDAKLLRPLASQKFPYVGGNAVLEAIPQVVHFGGFRLNHTLTQKVRILNKGTASTRMHIVTPTDGPFHVENNRRGTIYPGMSEDLVVAFTAHEFKYFYDCVKVHSEGGNFIIPMHAYPVVNKVNFPRQIHFGTQPLGFASTRTVTIGCSVPIEFEFRIQVKRAHSSITVHPLHGTIPANGEAEITITFQPIVMANVFCEIELLVSQFDFQPMTCVISGASAPGLQVPSNDQEGDATVDTMLEPHQPANDNPPPSKRRPNKTKKTATSEVDDVDIMDGIKIPKHMDGITATNFVLTQQPGKLKPKDLKRAIDENRALRKRQKAEQEALRLKTGSTGGGRLSFDVLLMEESVSTKPTTRQLKELVFLQELQEIDKMESELEFQSNREFVGDSLLAPRDIDFIYAVRTYHKLERERNAREVLRTTFASHGGSVSSIPPVRAVLPAFHTPTHVPDFNPYKNDLWAKRKRVRTTLPLIIDIFYLHEIDDIIIGHVDAREVCASGVQVDHKKPGETAVAVNHRQNTRCQYSPRFRDWKFAQVSITDTKQKPPPSDSQHSDDNASFMLNSLAASPVVPASDVSSIVVVHSYPLYLESESRARFPVAVATDTASFQDFNLFPLDVPLEADLMGYRPQQPLPIPQYVPLEATRSHRVGAQHEAGVRVPRAIVPVEAIPLVPHAELVWRFTLEPSVFIFPPATLRVYTPLTSPLETDPEYILQPRRRERQVARTTFNVMADTPGTISLAIKTPYMLHTAWVGWRDRSNETTAALWDAPPGAPALIDTSKTIPIDMLSDSESDNEDTSLVKVPTLDDAKRLFEDDMDLALLATFPRYDAWLRLENEYQTYRNDFSVGLNELRSHVKGLHKERSKARCLNLKPLDRVNERLTFEKERDLWWHHAESTEGASPGKLHAGFNFKQIEKELRLSEEREWMKKHKKARPHEFTIAEKRILRNWFDLLDTDSSGTVSTDELQEMLLTLGLAFTTDESNQIIRSIDADGSGYVDFEEFVLALTPQHGPAHARLDDLDRSASFTGLKKSMEAQSRGLLDAKTHVSIERRRFLVNAIMETTCSTGVEGTTVDGDDRKRRKRKSKLPVNTKLRLHGLEHAITRNARSRVRTS</sequence>
<dbReference type="InterPro" id="IPR011992">
    <property type="entry name" value="EF-hand-dom_pair"/>
</dbReference>
<dbReference type="InterPro" id="IPR053879">
    <property type="entry name" value="HYDIN_VesB_CFA65-like_Ig"/>
</dbReference>
<evidence type="ECO:0000256" key="2">
    <source>
        <dbReference type="ARBA" id="ARBA00004496"/>
    </source>
</evidence>
<feature type="compositionally biased region" description="Basic residues" evidence="7">
    <location>
        <begin position="264"/>
        <end position="273"/>
    </location>
</feature>
<accession>A0A3R7CLG4</accession>
<dbReference type="Pfam" id="PF13499">
    <property type="entry name" value="EF-hand_7"/>
    <property type="match status" value="1"/>
</dbReference>
<dbReference type="GO" id="GO:0003341">
    <property type="term" value="P:cilium movement"/>
    <property type="evidence" value="ECO:0007669"/>
    <property type="project" value="InterPro"/>
</dbReference>
<feature type="domain" description="EF-hand" evidence="8">
    <location>
        <begin position="985"/>
        <end position="1020"/>
    </location>
</feature>
<dbReference type="Proteomes" id="UP000285430">
    <property type="component" value="Unassembled WGS sequence"/>
</dbReference>